<sequence>MSGFTQYTLALCAILLLASLAGLVCEKAGVVNIGIEGMMTIGALIVAMIGSSINKDSSNVHNGSQIWVVLVAGLMTGIFAMLHAFPSITLRSNQIISGTAINILALGLGMFFATSRIFGDQGSVISTFYIPIYIGSVIPIWLIFAILIAVGLMLFFKFSKQGMRYAMVGENPNAVDAAGVNVNKYRYIAVFCSGVLAGLAGGVMITTVVMGGNFGGTTMGMGFLAMAIMIFGQWKIHWISLGVVIFAFLFTLGSRLGTLSFIPEGSWLITGSTIFKVLPFVITIITMVIFSKSSRAPAANGVPFDKSKR</sequence>
<keyword evidence="8" id="KW-1185">Reference proteome</keyword>
<dbReference type="GO" id="GO:0022857">
    <property type="term" value="F:transmembrane transporter activity"/>
    <property type="evidence" value="ECO:0007669"/>
    <property type="project" value="InterPro"/>
</dbReference>
<feature type="transmembrane region" description="Helical" evidence="6">
    <location>
        <begin position="66"/>
        <end position="88"/>
    </location>
</feature>
<evidence type="ECO:0000256" key="6">
    <source>
        <dbReference type="SAM" id="Phobius"/>
    </source>
</evidence>
<evidence type="ECO:0000256" key="5">
    <source>
        <dbReference type="ARBA" id="ARBA00023136"/>
    </source>
</evidence>
<dbReference type="InterPro" id="IPR001851">
    <property type="entry name" value="ABC_transp_permease"/>
</dbReference>
<proteinExistence type="predicted"/>
<feature type="transmembrane region" description="Helical" evidence="6">
    <location>
        <begin position="238"/>
        <end position="262"/>
    </location>
</feature>
<dbReference type="GO" id="GO:0005886">
    <property type="term" value="C:plasma membrane"/>
    <property type="evidence" value="ECO:0007669"/>
    <property type="project" value="UniProtKB-SubCell"/>
</dbReference>
<feature type="transmembrane region" description="Helical" evidence="6">
    <location>
        <begin position="187"/>
        <end position="208"/>
    </location>
</feature>
<evidence type="ECO:0000256" key="1">
    <source>
        <dbReference type="ARBA" id="ARBA00004651"/>
    </source>
</evidence>
<keyword evidence="4 6" id="KW-1133">Transmembrane helix</keyword>
<feature type="transmembrane region" description="Helical" evidence="6">
    <location>
        <begin position="214"/>
        <end position="231"/>
    </location>
</feature>
<dbReference type="PANTHER" id="PTHR43370">
    <property type="entry name" value="SUGAR ABC TRANSPORTER INTEGRAL MEMBRANE PROTEIN-RELATED"/>
    <property type="match status" value="1"/>
</dbReference>
<organism evidence="7 8">
    <name type="scientific">Mesoplasma syrphidae</name>
    <dbReference type="NCBI Taxonomy" id="225999"/>
    <lineage>
        <taxon>Bacteria</taxon>
        <taxon>Bacillati</taxon>
        <taxon>Mycoplasmatota</taxon>
        <taxon>Mollicutes</taxon>
        <taxon>Entomoplasmatales</taxon>
        <taxon>Entomoplasmataceae</taxon>
        <taxon>Mesoplasma</taxon>
    </lineage>
</organism>
<evidence type="ECO:0000256" key="2">
    <source>
        <dbReference type="ARBA" id="ARBA00022475"/>
    </source>
</evidence>
<gene>
    <name evidence="7" type="ORF">CXP39_03445</name>
</gene>
<dbReference type="Pfam" id="PF02653">
    <property type="entry name" value="BPD_transp_2"/>
    <property type="match status" value="1"/>
</dbReference>
<dbReference type="Proteomes" id="UP000233419">
    <property type="component" value="Chromosome"/>
</dbReference>
<dbReference type="AlphaFoldDB" id="A0A2K9BKS4"/>
<feature type="transmembrane region" description="Helical" evidence="6">
    <location>
        <begin position="6"/>
        <end position="25"/>
    </location>
</feature>
<evidence type="ECO:0000256" key="3">
    <source>
        <dbReference type="ARBA" id="ARBA00022692"/>
    </source>
</evidence>
<comment type="subcellular location">
    <subcellularLocation>
        <location evidence="1">Cell membrane</location>
        <topology evidence="1">Multi-pass membrane protein</topology>
    </subcellularLocation>
</comment>
<dbReference type="RefSeq" id="WP_027048209.1">
    <property type="nucleotide sequence ID" value="NZ_CP025257.1"/>
</dbReference>
<dbReference type="PANTHER" id="PTHR43370:SF1">
    <property type="entry name" value="GUANOSINE ABC TRANSPORTER PERMEASE PROTEIN NUPQ"/>
    <property type="match status" value="1"/>
</dbReference>
<evidence type="ECO:0000313" key="8">
    <source>
        <dbReference type="Proteomes" id="UP000233419"/>
    </source>
</evidence>
<reference evidence="7 8" key="1">
    <citation type="submission" date="2017-12" db="EMBL/GenBank/DDBJ databases">
        <title>Mesoplasma syrphidae YJS, Complete Genome.</title>
        <authorList>
            <person name="Knight T.F."/>
            <person name="Citino T."/>
            <person name="Rubinstein R."/>
            <person name="Neuschaefer Z."/>
        </authorList>
    </citation>
    <scope>NUCLEOTIDE SEQUENCE [LARGE SCALE GENOMIC DNA]</scope>
    <source>
        <strain evidence="7 8">YJS</strain>
    </source>
</reference>
<keyword evidence="2" id="KW-1003">Cell membrane</keyword>
<feature type="transmembrane region" description="Helical" evidence="6">
    <location>
        <begin position="100"/>
        <end position="118"/>
    </location>
</feature>
<dbReference type="CDD" id="cd06580">
    <property type="entry name" value="TM_PBP1_transp_TpRbsC_like"/>
    <property type="match status" value="1"/>
</dbReference>
<protein>
    <submittedName>
        <fullName evidence="7">ABC transporter permease</fullName>
    </submittedName>
</protein>
<evidence type="ECO:0000256" key="4">
    <source>
        <dbReference type="ARBA" id="ARBA00022989"/>
    </source>
</evidence>
<dbReference type="KEGG" id="msyr:CXP39_03445"/>
<dbReference type="EMBL" id="CP025257">
    <property type="protein sequence ID" value="AUF83821.1"/>
    <property type="molecule type" value="Genomic_DNA"/>
</dbReference>
<feature type="transmembrane region" description="Helical" evidence="6">
    <location>
        <begin position="37"/>
        <end position="54"/>
    </location>
</feature>
<accession>A0A2K9BKS4</accession>
<feature type="transmembrane region" description="Helical" evidence="6">
    <location>
        <begin position="268"/>
        <end position="290"/>
    </location>
</feature>
<name>A0A2K9BKS4_9MOLU</name>
<keyword evidence="3 6" id="KW-0812">Transmembrane</keyword>
<evidence type="ECO:0000313" key="7">
    <source>
        <dbReference type="EMBL" id="AUF83821.1"/>
    </source>
</evidence>
<feature type="transmembrane region" description="Helical" evidence="6">
    <location>
        <begin position="130"/>
        <end position="156"/>
    </location>
</feature>
<dbReference type="OrthoDB" id="9792579at2"/>
<keyword evidence="5 6" id="KW-0472">Membrane</keyword>